<keyword evidence="4 6" id="KW-0521">NADP</keyword>
<dbReference type="Pfam" id="PF01118">
    <property type="entry name" value="Semialdhyde_dh"/>
    <property type="match status" value="1"/>
</dbReference>
<dbReference type="InterPro" id="IPR010136">
    <property type="entry name" value="AGPR_type-2"/>
</dbReference>
<dbReference type="Gene3D" id="3.40.50.720">
    <property type="entry name" value="NAD(P)-binding Rossmann-like Domain"/>
    <property type="match status" value="1"/>
</dbReference>
<dbReference type="SUPFAM" id="SSF55347">
    <property type="entry name" value="Glyceraldehyde-3-phosphate dehydrogenase-like, C-terminal domain"/>
    <property type="match status" value="1"/>
</dbReference>
<dbReference type="SMART" id="SM00859">
    <property type="entry name" value="Semialdhyde_dh"/>
    <property type="match status" value="1"/>
</dbReference>
<dbReference type="Proteomes" id="UP000237916">
    <property type="component" value="Unassembled WGS sequence"/>
</dbReference>
<dbReference type="InterPro" id="IPR050085">
    <property type="entry name" value="AGPR"/>
</dbReference>
<comment type="pathway">
    <text evidence="6">Amino-acid biosynthesis; L-arginine biosynthesis; N(2)-acetyl-L-ornithine from L-glutamate: step 3/4.</text>
</comment>
<dbReference type="CDD" id="cd23935">
    <property type="entry name" value="AGPR_2_C"/>
    <property type="match status" value="1"/>
</dbReference>
<name>A0A2S7Z859_9FIRM</name>
<dbReference type="UniPathway" id="UPA00068">
    <property type="reaction ID" value="UER00108"/>
</dbReference>
<keyword evidence="5 6" id="KW-0560">Oxidoreductase</keyword>
<comment type="function">
    <text evidence="6">Catalyzes the NADPH-dependent reduction of N-acetyl-5-glutamyl phosphate to yield N-acetyl-L-glutamate 5-semialdehyde.</text>
</comment>
<accession>A0A2S7Z859</accession>
<evidence type="ECO:0000313" key="8">
    <source>
        <dbReference type="EMBL" id="PQL19472.1"/>
    </source>
</evidence>
<dbReference type="HAMAP" id="MF_01110">
    <property type="entry name" value="ArgC_type2"/>
    <property type="match status" value="1"/>
</dbReference>
<keyword evidence="2 6" id="KW-0055">Arginine biosynthesis</keyword>
<dbReference type="PANTHER" id="PTHR32338">
    <property type="entry name" value="N-ACETYL-GAMMA-GLUTAMYL-PHOSPHATE REDUCTASE, CHLOROPLASTIC-RELATED-RELATED"/>
    <property type="match status" value="1"/>
</dbReference>
<dbReference type="GO" id="GO:0006526">
    <property type="term" value="P:L-arginine biosynthetic process"/>
    <property type="evidence" value="ECO:0007669"/>
    <property type="project" value="UniProtKB-UniRule"/>
</dbReference>
<evidence type="ECO:0000256" key="2">
    <source>
        <dbReference type="ARBA" id="ARBA00022571"/>
    </source>
</evidence>
<dbReference type="SUPFAM" id="SSF51735">
    <property type="entry name" value="NAD(P)-binding Rossmann-fold domains"/>
    <property type="match status" value="1"/>
</dbReference>
<organism evidence="8 9">
    <name type="scientific">Veillonella denticariosi JCM 15641</name>
    <dbReference type="NCBI Taxonomy" id="1298594"/>
    <lineage>
        <taxon>Bacteria</taxon>
        <taxon>Bacillati</taxon>
        <taxon>Bacillota</taxon>
        <taxon>Negativicutes</taxon>
        <taxon>Veillonellales</taxon>
        <taxon>Veillonellaceae</taxon>
        <taxon>Veillonella</taxon>
    </lineage>
</organism>
<dbReference type="GO" id="GO:0005737">
    <property type="term" value="C:cytoplasm"/>
    <property type="evidence" value="ECO:0007669"/>
    <property type="project" value="UniProtKB-SubCell"/>
</dbReference>
<dbReference type="RefSeq" id="WP_105091359.1">
    <property type="nucleotide sequence ID" value="NZ_PPDB01000007.1"/>
</dbReference>
<protein>
    <recommendedName>
        <fullName evidence="6">N-acetyl-gamma-glutamyl-phosphate reductase</fullName>
        <shortName evidence="6">AGPR</shortName>
        <ecNumber evidence="6">1.2.1.38</ecNumber>
    </recommendedName>
    <alternativeName>
        <fullName evidence="6">N-acetyl-glutamate semialdehyde dehydrogenase</fullName>
        <shortName evidence="6">NAGSA dehydrogenase</shortName>
    </alternativeName>
</protein>
<keyword evidence="9" id="KW-1185">Reference proteome</keyword>
<comment type="similarity">
    <text evidence="6">Belongs to the NAGSA dehydrogenase family. Type 2 subfamily.</text>
</comment>
<keyword evidence="1 6" id="KW-0963">Cytoplasm</keyword>
<proteinExistence type="inferred from homology"/>
<comment type="subcellular location">
    <subcellularLocation>
        <location evidence="6">Cytoplasm</location>
    </subcellularLocation>
</comment>
<dbReference type="InterPro" id="IPR036291">
    <property type="entry name" value="NAD(P)-bd_dom_sf"/>
</dbReference>
<sequence>MASYKVFIVGHEGTTGLRIHERLSDRKDIELLATADEDRKNIEAIKAVAKNADIVFLCLPDAASKDIMAAIGDLPCKVIDTSTAFRTNADWAYGFPELGESYKTAIATEKHIANPGCHASGMIACIAPLIKAGLVPADYPFTITSLTGYSGGGKKMIGQYESEPKDYFLYAPRQYGLGQQHKHLPEVQHVCDLSEAPIFMPIVDDYYSGMEVTVGIHSRLCQKPISIATVQHTLTDFYKDSVIVNVATFDENSNSGMLNANQMSNTDSMRIHVTGNDDRIMVHAIFDNLGKGASGAAVQCMNIALGLPEETGLELG</sequence>
<dbReference type="EC" id="1.2.1.38" evidence="6"/>
<comment type="caution">
    <text evidence="8">The sequence shown here is derived from an EMBL/GenBank/DDBJ whole genome shotgun (WGS) entry which is preliminary data.</text>
</comment>
<evidence type="ECO:0000313" key="9">
    <source>
        <dbReference type="Proteomes" id="UP000237916"/>
    </source>
</evidence>
<evidence type="ECO:0000256" key="3">
    <source>
        <dbReference type="ARBA" id="ARBA00022605"/>
    </source>
</evidence>
<evidence type="ECO:0000256" key="1">
    <source>
        <dbReference type="ARBA" id="ARBA00022490"/>
    </source>
</evidence>
<dbReference type="Pfam" id="PF22698">
    <property type="entry name" value="Semialdhyde_dhC_1"/>
    <property type="match status" value="1"/>
</dbReference>
<reference evidence="8 9" key="1">
    <citation type="submission" date="2018-01" db="EMBL/GenBank/DDBJ databases">
        <title>Draft genome sequences of clinical isolates and type strains of oral Veillonella including Veillonella infantum sp., nov.</title>
        <authorList>
            <person name="Mashima I."/>
            <person name="Liao Y.-C."/>
            <person name="Sabharwal A."/>
            <person name="Haase E.M."/>
            <person name="Nakazawa F."/>
            <person name="Scannapieco F.A."/>
        </authorList>
    </citation>
    <scope>NUCLEOTIDE SEQUENCE [LARGE SCALE GENOMIC DNA]</scope>
    <source>
        <strain evidence="8 9">JCM 15641</strain>
    </source>
</reference>
<dbReference type="EMBL" id="PPDB01000007">
    <property type="protein sequence ID" value="PQL19472.1"/>
    <property type="molecule type" value="Genomic_DNA"/>
</dbReference>
<dbReference type="NCBIfam" id="TIGR01851">
    <property type="entry name" value="argC_other"/>
    <property type="match status" value="1"/>
</dbReference>
<evidence type="ECO:0000259" key="7">
    <source>
        <dbReference type="SMART" id="SM00859"/>
    </source>
</evidence>
<feature type="active site" evidence="6">
    <location>
        <position position="117"/>
    </location>
</feature>
<gene>
    <name evidence="6 8" type="primary">argC</name>
    <name evidence="8" type="ORF">VEHSUH05_08930</name>
</gene>
<dbReference type="AlphaFoldDB" id="A0A2S7Z859"/>
<evidence type="ECO:0000256" key="6">
    <source>
        <dbReference type="HAMAP-Rule" id="MF_01110"/>
    </source>
</evidence>
<evidence type="ECO:0000256" key="4">
    <source>
        <dbReference type="ARBA" id="ARBA00022857"/>
    </source>
</evidence>
<feature type="domain" description="Semialdehyde dehydrogenase NAD-binding" evidence="7">
    <location>
        <begin position="5"/>
        <end position="105"/>
    </location>
</feature>
<evidence type="ECO:0000256" key="5">
    <source>
        <dbReference type="ARBA" id="ARBA00023002"/>
    </source>
</evidence>
<dbReference type="GO" id="GO:0003942">
    <property type="term" value="F:N-acetyl-gamma-glutamyl-phosphate reductase activity"/>
    <property type="evidence" value="ECO:0007669"/>
    <property type="project" value="UniProtKB-UniRule"/>
</dbReference>
<dbReference type="InterPro" id="IPR000534">
    <property type="entry name" value="Semialdehyde_DH_NAD-bd"/>
</dbReference>
<comment type="catalytic activity">
    <reaction evidence="6">
        <text>N-acetyl-L-glutamate 5-semialdehyde + phosphate + NADP(+) = N-acetyl-L-glutamyl 5-phosphate + NADPH + H(+)</text>
        <dbReference type="Rhea" id="RHEA:21588"/>
        <dbReference type="ChEBI" id="CHEBI:15378"/>
        <dbReference type="ChEBI" id="CHEBI:29123"/>
        <dbReference type="ChEBI" id="CHEBI:43474"/>
        <dbReference type="ChEBI" id="CHEBI:57783"/>
        <dbReference type="ChEBI" id="CHEBI:57936"/>
        <dbReference type="ChEBI" id="CHEBI:58349"/>
        <dbReference type="EC" id="1.2.1.38"/>
    </reaction>
</comment>
<dbReference type="Gene3D" id="3.30.360.10">
    <property type="entry name" value="Dihydrodipicolinate Reductase, domain 2"/>
    <property type="match status" value="1"/>
</dbReference>
<dbReference type="GO" id="GO:0051287">
    <property type="term" value="F:NAD binding"/>
    <property type="evidence" value="ECO:0007669"/>
    <property type="project" value="InterPro"/>
</dbReference>
<dbReference type="OrthoDB" id="9801289at2"/>
<dbReference type="PANTHER" id="PTHR32338:SF10">
    <property type="entry name" value="N-ACETYL-GAMMA-GLUTAMYL-PHOSPHATE REDUCTASE, CHLOROPLASTIC-RELATED"/>
    <property type="match status" value="1"/>
</dbReference>
<dbReference type="STRING" id="1298594.GCA_001312465_02187"/>
<dbReference type="InterPro" id="IPR058924">
    <property type="entry name" value="AGPR_dimerisation_dom"/>
</dbReference>
<keyword evidence="3 6" id="KW-0028">Amino-acid biosynthesis</keyword>